<protein>
    <submittedName>
        <fullName evidence="2">Uncharacterized protein</fullName>
    </submittedName>
</protein>
<reference evidence="2 3" key="1">
    <citation type="journal article" date="2015" name="BMC Genomics">
        <title>Gene expression during zombie ant biting behavior reflects the complexity underlying fungal parasitic behavioral manipulation.</title>
        <authorList>
            <person name="de Bekker C."/>
            <person name="Ohm R.A."/>
            <person name="Loreto R.G."/>
            <person name="Sebastian A."/>
            <person name="Albert I."/>
            <person name="Merrow M."/>
            <person name="Brachmann A."/>
            <person name="Hughes D.P."/>
        </authorList>
    </citation>
    <scope>NUCLEOTIDE SEQUENCE [LARGE SCALE GENOMIC DNA]</scope>
    <source>
        <strain evidence="2 3">SC16a</strain>
    </source>
</reference>
<comment type="caution">
    <text evidence="2">The sequence shown here is derived from an EMBL/GenBank/DDBJ whole genome shotgun (WGS) entry which is preliminary data.</text>
</comment>
<accession>A0A2A9PM75</accession>
<evidence type="ECO:0000313" key="3">
    <source>
        <dbReference type="Proteomes" id="UP000037136"/>
    </source>
</evidence>
<feature type="region of interest" description="Disordered" evidence="1">
    <location>
        <begin position="287"/>
        <end position="309"/>
    </location>
</feature>
<keyword evidence="3" id="KW-1185">Reference proteome</keyword>
<organism evidence="2 3">
    <name type="scientific">Ophiocordyceps unilateralis</name>
    <name type="common">Zombie-ant fungus</name>
    <name type="synonym">Torrubia unilateralis</name>
    <dbReference type="NCBI Taxonomy" id="268505"/>
    <lineage>
        <taxon>Eukaryota</taxon>
        <taxon>Fungi</taxon>
        <taxon>Dikarya</taxon>
        <taxon>Ascomycota</taxon>
        <taxon>Pezizomycotina</taxon>
        <taxon>Sordariomycetes</taxon>
        <taxon>Hypocreomycetidae</taxon>
        <taxon>Hypocreales</taxon>
        <taxon>Ophiocordycipitaceae</taxon>
        <taxon>Ophiocordyceps</taxon>
    </lineage>
</organism>
<dbReference type="Proteomes" id="UP000037136">
    <property type="component" value="Unassembled WGS sequence"/>
</dbReference>
<gene>
    <name evidence="2" type="ORF">XA68_13371</name>
</gene>
<sequence length="367" mass="41321">MQHLRAVTSSAVDALRPVQRFRAAVSAPKASSAAPHKRPKRLPCFAEVLDRAWPGVTGTYKDIFDITSVQQFKSHDVYKTTVKGKKKQGIHPFPKAHWCKECLIRNTWIAMATARFPTVEFCKDDPPPMSQMHDGSTQTQTRRFHDQSTQTDKTSLPRNSRKNFAGYFRRLKSARPARHAEPSSNKKQRASLHPDEAPASTVFAKMKAKKSSRQATASPGPFSEAQPTTSMQPAKPLTAVELKKKAKPVRPPLYASPEERFAVMRQTRPPRPAHPPATVKFDKMRPKGQALPAGLPQRPPRPLRKPTKSGVTKLTDFFTSEQEKKKEQATAAQELRGYLARIKKMKPTKMATKLLPNGQRHSWEHLF</sequence>
<dbReference type="AlphaFoldDB" id="A0A2A9PM75"/>
<evidence type="ECO:0000256" key="1">
    <source>
        <dbReference type="SAM" id="MobiDB-lite"/>
    </source>
</evidence>
<feature type="region of interest" description="Disordered" evidence="1">
    <location>
        <begin position="125"/>
        <end position="234"/>
    </location>
</feature>
<evidence type="ECO:0000313" key="2">
    <source>
        <dbReference type="EMBL" id="PFH62469.1"/>
    </source>
</evidence>
<dbReference type="OrthoDB" id="10431138at2759"/>
<name>A0A2A9PM75_OPHUN</name>
<reference evidence="2 3" key="2">
    <citation type="journal article" date="2017" name="Sci. Rep.">
        <title>Ant-infecting Ophiocordyceps genomes reveal a high diversity of potential behavioral manipulation genes and a possible major role for enterotoxins.</title>
        <authorList>
            <person name="de Bekker C."/>
            <person name="Ohm R.A."/>
            <person name="Evans H.C."/>
            <person name="Brachmann A."/>
            <person name="Hughes D.P."/>
        </authorList>
    </citation>
    <scope>NUCLEOTIDE SEQUENCE [LARGE SCALE GENOMIC DNA]</scope>
    <source>
        <strain evidence="2 3">SC16a</strain>
    </source>
</reference>
<dbReference type="EMBL" id="LAZP02000027">
    <property type="protein sequence ID" value="PFH62469.1"/>
    <property type="molecule type" value="Genomic_DNA"/>
</dbReference>
<proteinExistence type="predicted"/>
<feature type="compositionally biased region" description="Polar residues" evidence="1">
    <location>
        <begin position="133"/>
        <end position="158"/>
    </location>
</feature>